<keyword evidence="2" id="KW-0732">Signal</keyword>
<sequence precursor="true">MKQYLTGIALAAWMISIVGCAPADQGTDVSTDAPAAVEAMDGGNTTTAAETPVAPAEEAPAAE</sequence>
<dbReference type="PROSITE" id="PS51257">
    <property type="entry name" value="PROKAR_LIPOPROTEIN"/>
    <property type="match status" value="1"/>
</dbReference>
<evidence type="ECO:0000256" key="1">
    <source>
        <dbReference type="SAM" id="MobiDB-lite"/>
    </source>
</evidence>
<dbReference type="EMBL" id="CP036348">
    <property type="protein sequence ID" value="QDV68755.1"/>
    <property type="molecule type" value="Genomic_DNA"/>
</dbReference>
<reference evidence="3 4" key="1">
    <citation type="submission" date="2019-02" db="EMBL/GenBank/DDBJ databases">
        <title>Deep-cultivation of Planctomycetes and their phenomic and genomic characterization uncovers novel biology.</title>
        <authorList>
            <person name="Wiegand S."/>
            <person name="Jogler M."/>
            <person name="Boedeker C."/>
            <person name="Pinto D."/>
            <person name="Vollmers J."/>
            <person name="Rivas-Marin E."/>
            <person name="Kohn T."/>
            <person name="Peeters S.H."/>
            <person name="Heuer A."/>
            <person name="Rast P."/>
            <person name="Oberbeckmann S."/>
            <person name="Bunk B."/>
            <person name="Jeske O."/>
            <person name="Meyerdierks A."/>
            <person name="Storesund J.E."/>
            <person name="Kallscheuer N."/>
            <person name="Luecker S."/>
            <person name="Lage O.M."/>
            <person name="Pohl T."/>
            <person name="Merkel B.J."/>
            <person name="Hornburger P."/>
            <person name="Mueller R.-W."/>
            <person name="Bruemmer F."/>
            <person name="Labrenz M."/>
            <person name="Spormann A.M."/>
            <person name="Op den Camp H."/>
            <person name="Overmann J."/>
            <person name="Amann R."/>
            <person name="Jetten M.S.M."/>
            <person name="Mascher T."/>
            <person name="Medema M.H."/>
            <person name="Devos D.P."/>
            <person name="Kaster A.-K."/>
            <person name="Ovreas L."/>
            <person name="Rohde M."/>
            <person name="Galperin M.Y."/>
            <person name="Jogler C."/>
        </authorList>
    </citation>
    <scope>NUCLEOTIDE SEQUENCE [LARGE SCALE GENOMIC DNA]</scope>
    <source>
        <strain evidence="3 4">Poly24</strain>
    </source>
</reference>
<feature type="compositionally biased region" description="Low complexity" evidence="1">
    <location>
        <begin position="45"/>
        <end position="63"/>
    </location>
</feature>
<feature type="signal peptide" evidence="2">
    <location>
        <begin position="1"/>
        <end position="23"/>
    </location>
</feature>
<evidence type="ECO:0000313" key="3">
    <source>
        <dbReference type="EMBL" id="QDV68755.1"/>
    </source>
</evidence>
<feature type="region of interest" description="Disordered" evidence="1">
    <location>
        <begin position="37"/>
        <end position="63"/>
    </location>
</feature>
<keyword evidence="4" id="KW-1185">Reference proteome</keyword>
<evidence type="ECO:0000256" key="2">
    <source>
        <dbReference type="SAM" id="SignalP"/>
    </source>
</evidence>
<gene>
    <name evidence="3" type="ORF">Poly24_24680</name>
</gene>
<dbReference type="AlphaFoldDB" id="A0A518JT95"/>
<dbReference type="RefSeq" id="WP_145095122.1">
    <property type="nucleotide sequence ID" value="NZ_CP036348.1"/>
</dbReference>
<evidence type="ECO:0000313" key="4">
    <source>
        <dbReference type="Proteomes" id="UP000315082"/>
    </source>
</evidence>
<organism evidence="3 4">
    <name type="scientific">Rosistilla carotiformis</name>
    <dbReference type="NCBI Taxonomy" id="2528017"/>
    <lineage>
        <taxon>Bacteria</taxon>
        <taxon>Pseudomonadati</taxon>
        <taxon>Planctomycetota</taxon>
        <taxon>Planctomycetia</taxon>
        <taxon>Pirellulales</taxon>
        <taxon>Pirellulaceae</taxon>
        <taxon>Rosistilla</taxon>
    </lineage>
</organism>
<feature type="chain" id="PRO_5021945195" evidence="2">
    <location>
        <begin position="24"/>
        <end position="63"/>
    </location>
</feature>
<dbReference type="KEGG" id="rcf:Poly24_24680"/>
<proteinExistence type="predicted"/>
<protein>
    <submittedName>
        <fullName evidence="3">Uncharacterized protein</fullName>
    </submittedName>
</protein>
<accession>A0A518JT95</accession>
<name>A0A518JT95_9BACT</name>
<dbReference type="OrthoDB" id="9941071at2"/>
<dbReference type="Proteomes" id="UP000315082">
    <property type="component" value="Chromosome"/>
</dbReference>